<keyword evidence="3" id="KW-1185">Reference proteome</keyword>
<organism evidence="2 3">
    <name type="scientific">Streptomyces subrutilus</name>
    <dbReference type="NCBI Taxonomy" id="36818"/>
    <lineage>
        <taxon>Bacteria</taxon>
        <taxon>Bacillati</taxon>
        <taxon>Actinomycetota</taxon>
        <taxon>Actinomycetes</taxon>
        <taxon>Kitasatosporales</taxon>
        <taxon>Streptomycetaceae</taxon>
        <taxon>Streptomyces</taxon>
    </lineage>
</organism>
<reference evidence="2 3" key="1">
    <citation type="submission" date="2016-08" db="EMBL/GenBank/DDBJ databases">
        <title>The complete genome of Streptomyces subrutilus 10-1-1.</title>
        <authorList>
            <person name="Chen X."/>
        </authorList>
    </citation>
    <scope>NUCLEOTIDE SEQUENCE [LARGE SCALE GENOMIC DNA]</scope>
    <source>
        <strain evidence="2 3">10-1-1</strain>
        <plasmid evidence="3">pacmp1</plasmid>
    </source>
</reference>
<name>A0A1E5NXW9_9ACTN</name>
<dbReference type="RefSeq" id="WP_069917951.1">
    <property type="nucleotide sequence ID" value="NZ_CM007203.1"/>
</dbReference>
<accession>A0A1E5NXW9</accession>
<dbReference type="InterPro" id="IPR013762">
    <property type="entry name" value="Integrase-like_cat_sf"/>
</dbReference>
<evidence type="ECO:0000313" key="2">
    <source>
        <dbReference type="EMBL" id="OEJ21063.1"/>
    </source>
</evidence>
<dbReference type="Proteomes" id="UP000095705">
    <property type="component" value="Plasmid pACMP1"/>
</dbReference>
<dbReference type="GO" id="GO:0006310">
    <property type="term" value="P:DNA recombination"/>
    <property type="evidence" value="ECO:0007669"/>
    <property type="project" value="UniProtKB-KW"/>
</dbReference>
<evidence type="ECO:0000256" key="1">
    <source>
        <dbReference type="ARBA" id="ARBA00023172"/>
    </source>
</evidence>
<geneLocation type="plasmid" evidence="3">
    <name>pacmp1</name>
</geneLocation>
<sequence length="330" mass="36568">MGTTVRLRQEGADRALPPLSPAITQLNRLVELFRAMNAFNPDTVSEARLKQLEWVAGELAIAVPMGLSETAGESLKDLLAPEAVKAYLSLGRGGHLRTMATVDTDLTSVDASERIRIYCLETFARHAKVPFETPSLPGWALRPTVSARFRDVISQHLQLEAGKWPEVDRPDAIVRGLAMWGVMCDTLPRLGELESMRLQDLTLTEESLSLAITRQPQGGLRGKIAEPEIAQLSEETAWLLSQWLERRAGLVRQLQGGAPTHLWLSTPPHPDAGLPIKRRGISKWYWKVANAVQIEQDAAGVPEADLVPTRWETMRRTLLAERQGAEADSR</sequence>
<evidence type="ECO:0000313" key="3">
    <source>
        <dbReference type="Proteomes" id="UP000095705"/>
    </source>
</evidence>
<dbReference type="AlphaFoldDB" id="A0A1E5NXW9"/>
<dbReference type="SUPFAM" id="SSF56349">
    <property type="entry name" value="DNA breaking-rejoining enzymes"/>
    <property type="match status" value="1"/>
</dbReference>
<keyword evidence="1" id="KW-0233">DNA recombination</keyword>
<proteinExistence type="predicted"/>
<dbReference type="GO" id="GO:0015074">
    <property type="term" value="P:DNA integration"/>
    <property type="evidence" value="ECO:0007669"/>
    <property type="project" value="InterPro"/>
</dbReference>
<gene>
    <name evidence="2" type="ORF">BGK67_34790</name>
</gene>
<keyword evidence="2" id="KW-0614">Plasmid</keyword>
<dbReference type="GO" id="GO:0003677">
    <property type="term" value="F:DNA binding"/>
    <property type="evidence" value="ECO:0007669"/>
    <property type="project" value="InterPro"/>
</dbReference>
<dbReference type="Gene3D" id="1.10.443.10">
    <property type="entry name" value="Intergrase catalytic core"/>
    <property type="match status" value="1"/>
</dbReference>
<dbReference type="OrthoDB" id="4325152at2"/>
<dbReference type="EMBL" id="MEHK01000005">
    <property type="protein sequence ID" value="OEJ21063.1"/>
    <property type="molecule type" value="Genomic_DNA"/>
</dbReference>
<evidence type="ECO:0008006" key="4">
    <source>
        <dbReference type="Google" id="ProtNLM"/>
    </source>
</evidence>
<protein>
    <recommendedName>
        <fullName evidence="4">Tyr recombinase domain-containing protein</fullName>
    </recommendedName>
</protein>
<dbReference type="InterPro" id="IPR011010">
    <property type="entry name" value="DNA_brk_join_enz"/>
</dbReference>
<comment type="caution">
    <text evidence="2">The sequence shown here is derived from an EMBL/GenBank/DDBJ whole genome shotgun (WGS) entry which is preliminary data.</text>
</comment>